<reference evidence="5 6" key="1">
    <citation type="submission" date="2020-10" db="EMBL/GenBank/DDBJ databases">
        <title>Wide distribution of Phycisphaera-like planctomycetes from WD2101 soil group in peatlands and genome analysis of the first cultivated representative.</title>
        <authorList>
            <person name="Dedysh S.N."/>
            <person name="Beletsky A.V."/>
            <person name="Ivanova A."/>
            <person name="Kulichevskaya I.S."/>
            <person name="Suzina N.E."/>
            <person name="Philippov D.A."/>
            <person name="Rakitin A.L."/>
            <person name="Mardanov A.V."/>
            <person name="Ravin N.V."/>
        </authorList>
    </citation>
    <scope>NUCLEOTIDE SEQUENCE [LARGE SCALE GENOMIC DNA]</scope>
    <source>
        <strain evidence="5 6">M1803</strain>
    </source>
</reference>
<dbReference type="GO" id="GO:0008270">
    <property type="term" value="F:zinc ion binding"/>
    <property type="evidence" value="ECO:0007669"/>
    <property type="project" value="UniProtKB-KW"/>
</dbReference>
<keyword evidence="6" id="KW-1185">Reference proteome</keyword>
<feature type="domain" description="RanBP2-type" evidence="4">
    <location>
        <begin position="91"/>
        <end position="120"/>
    </location>
</feature>
<evidence type="ECO:0000256" key="1">
    <source>
        <dbReference type="ARBA" id="ARBA00022723"/>
    </source>
</evidence>
<dbReference type="RefSeq" id="WP_206292860.1">
    <property type="nucleotide sequence ID" value="NZ_CP063458.1"/>
</dbReference>
<dbReference type="Gene3D" id="2.30.30.380">
    <property type="entry name" value="Zn-finger domain of Sec23/24"/>
    <property type="match status" value="1"/>
</dbReference>
<evidence type="ECO:0000259" key="4">
    <source>
        <dbReference type="PROSITE" id="PS50199"/>
    </source>
</evidence>
<dbReference type="SUPFAM" id="SSF90209">
    <property type="entry name" value="Ran binding protein zinc finger-like"/>
    <property type="match status" value="1"/>
</dbReference>
<proteinExistence type="predicted"/>
<organism evidence="5 6">
    <name type="scientific">Humisphaera borealis</name>
    <dbReference type="NCBI Taxonomy" id="2807512"/>
    <lineage>
        <taxon>Bacteria</taxon>
        <taxon>Pseudomonadati</taxon>
        <taxon>Planctomycetota</taxon>
        <taxon>Phycisphaerae</taxon>
        <taxon>Tepidisphaerales</taxon>
        <taxon>Tepidisphaeraceae</taxon>
        <taxon>Humisphaera</taxon>
    </lineage>
</organism>
<accession>A0A7M2WY98</accession>
<dbReference type="InterPro" id="IPR036443">
    <property type="entry name" value="Znf_RanBP2_sf"/>
</dbReference>
<evidence type="ECO:0000313" key="5">
    <source>
        <dbReference type="EMBL" id="QOV89801.1"/>
    </source>
</evidence>
<name>A0A7M2WY98_9BACT</name>
<keyword evidence="1" id="KW-0479">Metal-binding</keyword>
<dbReference type="EMBL" id="CP063458">
    <property type="protein sequence ID" value="QOV89801.1"/>
    <property type="molecule type" value="Genomic_DNA"/>
</dbReference>
<dbReference type="InterPro" id="IPR001876">
    <property type="entry name" value="Znf_RanBP2"/>
</dbReference>
<dbReference type="Proteomes" id="UP000593765">
    <property type="component" value="Chromosome"/>
</dbReference>
<dbReference type="PROSITE" id="PS50199">
    <property type="entry name" value="ZF_RANBP2_2"/>
    <property type="match status" value="1"/>
</dbReference>
<dbReference type="Pfam" id="PF09413">
    <property type="entry name" value="DUF2007"/>
    <property type="match status" value="1"/>
</dbReference>
<gene>
    <name evidence="5" type="ORF">IPV69_00045</name>
</gene>
<dbReference type="Gene3D" id="3.30.70.790">
    <property type="entry name" value="UreE, C-terminal domain"/>
    <property type="match status" value="1"/>
</dbReference>
<sequence length="125" mass="13791">MRHIYTARDAMDANFLRGLLEQQGINAVVQGEALQETWGNLNLSAESLPSVWVDEADLPRAMSVVDEYKKVDAANADRDDDEAVVDPPTTATGSWTCGNCGRSNEPQFDRCWHCTHARTWGPALA</sequence>
<protein>
    <submittedName>
        <fullName evidence="5">DUF2007 domain-containing protein</fullName>
    </submittedName>
</protein>
<evidence type="ECO:0000313" key="6">
    <source>
        <dbReference type="Proteomes" id="UP000593765"/>
    </source>
</evidence>
<keyword evidence="3" id="KW-0862">Zinc</keyword>
<keyword evidence="2" id="KW-0863">Zinc-finger</keyword>
<dbReference type="PROSITE" id="PS01358">
    <property type="entry name" value="ZF_RANBP2_1"/>
    <property type="match status" value="1"/>
</dbReference>
<evidence type="ECO:0000256" key="2">
    <source>
        <dbReference type="ARBA" id="ARBA00022771"/>
    </source>
</evidence>
<dbReference type="InterPro" id="IPR018551">
    <property type="entry name" value="DUF2007"/>
</dbReference>
<dbReference type="AlphaFoldDB" id="A0A7M2WY98"/>
<dbReference type="KEGG" id="hbs:IPV69_00045"/>
<evidence type="ECO:0000256" key="3">
    <source>
        <dbReference type="ARBA" id="ARBA00022833"/>
    </source>
</evidence>